<sequence length="453" mass="48182">MSREEFSCDVAVVGGGLSGLRTARELAAAGVSVLVVEAQRRVGGRTYTVTMRDGVAIDHGGQWVSPGQDHVVELSRTLGVELFPSWDDGLTVHWHDGRRGTAPGLFLERAEESAAALRQSAADLTRLAGELPAGRPWAAPHAEEWDAITFQDWLDARVEDPAARAGLARSLEGVFGGGPGRTSLLAALAIVRSGAHEITRLVSDRDLGPERRFVGGAQRISARMAAELPHPVLLDAPVSAVLDDGAGVLLTTRATTIRASRAVLSPAPALTARIRYEPPLPAARDHLTQRMPMGWVIKTHCVYPERFWAADGLSGKVVSDHGAVRATADNSPPSGTPGVLVAFIEGAEARRLAPASQAERRNAVLADLTRYFGPEAGSPSSYHEWSWGDDPYTRGAYGGYLTPGVWTAYGPALAAPTGRLHWTGTETSTAWNGKLEGAVRSGERAAREVLDAL</sequence>
<reference evidence="5 6" key="1">
    <citation type="submission" date="2021-02" db="EMBL/GenBank/DDBJ databases">
        <title>Whole genome sequencing of Streptomyces actuosus VRA1.</title>
        <authorList>
            <person name="Sen G."/>
            <person name="Sen A."/>
        </authorList>
    </citation>
    <scope>NUCLEOTIDE SEQUENCE [LARGE SCALE GENOMIC DNA]</scope>
    <source>
        <strain evidence="5 6">VRA1</strain>
    </source>
</reference>
<dbReference type="Pfam" id="PF01593">
    <property type="entry name" value="Amino_oxidase"/>
    <property type="match status" value="1"/>
</dbReference>
<evidence type="ECO:0000313" key="6">
    <source>
        <dbReference type="Proteomes" id="UP000788262"/>
    </source>
</evidence>
<comment type="caution">
    <text evidence="5">The sequence shown here is derived from an EMBL/GenBank/DDBJ whole genome shotgun (WGS) entry which is preliminary data.</text>
</comment>
<keyword evidence="3" id="KW-0560">Oxidoreductase</keyword>
<evidence type="ECO:0000256" key="2">
    <source>
        <dbReference type="ARBA" id="ARBA00005995"/>
    </source>
</evidence>
<protein>
    <submittedName>
        <fullName evidence="5">FAD-dependent oxidoreductase</fullName>
    </submittedName>
</protein>
<proteinExistence type="inferred from homology"/>
<evidence type="ECO:0000259" key="4">
    <source>
        <dbReference type="Pfam" id="PF01593"/>
    </source>
</evidence>
<dbReference type="InterPro" id="IPR050703">
    <property type="entry name" value="Flavin_MAO"/>
</dbReference>
<dbReference type="PRINTS" id="PR00757">
    <property type="entry name" value="AMINEOXDASEF"/>
</dbReference>
<organism evidence="5 6">
    <name type="scientific">Streptomyces actuosus</name>
    <dbReference type="NCBI Taxonomy" id="1885"/>
    <lineage>
        <taxon>Bacteria</taxon>
        <taxon>Bacillati</taxon>
        <taxon>Actinomycetota</taxon>
        <taxon>Actinomycetes</taxon>
        <taxon>Kitasatosporales</taxon>
        <taxon>Streptomycetaceae</taxon>
        <taxon>Streptomyces</taxon>
    </lineage>
</organism>
<dbReference type="Gene3D" id="3.90.660.10">
    <property type="match status" value="1"/>
</dbReference>
<dbReference type="InterPro" id="IPR002937">
    <property type="entry name" value="Amino_oxidase"/>
</dbReference>
<name>A0ABS2VWW9_STRAS</name>
<dbReference type="EMBL" id="JAFFZS010000027">
    <property type="protein sequence ID" value="MBN0047626.1"/>
    <property type="molecule type" value="Genomic_DNA"/>
</dbReference>
<dbReference type="PANTHER" id="PTHR43563">
    <property type="entry name" value="AMINE OXIDASE"/>
    <property type="match status" value="1"/>
</dbReference>
<gene>
    <name evidence="5" type="ORF">JS756_26665</name>
</gene>
<dbReference type="RefSeq" id="WP_205385756.1">
    <property type="nucleotide sequence ID" value="NZ_JAFFZS010000027.1"/>
</dbReference>
<dbReference type="Proteomes" id="UP000788262">
    <property type="component" value="Unassembled WGS sequence"/>
</dbReference>
<dbReference type="InterPro" id="IPR001613">
    <property type="entry name" value="Flavin_amine_oxidase"/>
</dbReference>
<dbReference type="Gene3D" id="3.50.50.60">
    <property type="entry name" value="FAD/NAD(P)-binding domain"/>
    <property type="match status" value="1"/>
</dbReference>
<dbReference type="SUPFAM" id="SSF54373">
    <property type="entry name" value="FAD-linked reductases, C-terminal domain"/>
    <property type="match status" value="1"/>
</dbReference>
<dbReference type="PANTHER" id="PTHR43563:SF1">
    <property type="entry name" value="AMINE OXIDASE [FLAVIN-CONTAINING] B"/>
    <property type="match status" value="1"/>
</dbReference>
<evidence type="ECO:0000313" key="5">
    <source>
        <dbReference type="EMBL" id="MBN0047626.1"/>
    </source>
</evidence>
<comment type="similarity">
    <text evidence="2">Belongs to the flavin monoamine oxidase family.</text>
</comment>
<evidence type="ECO:0000256" key="3">
    <source>
        <dbReference type="ARBA" id="ARBA00023002"/>
    </source>
</evidence>
<keyword evidence="6" id="KW-1185">Reference proteome</keyword>
<feature type="domain" description="Amine oxidase" evidence="4">
    <location>
        <begin position="17"/>
        <end position="450"/>
    </location>
</feature>
<dbReference type="InterPro" id="IPR036188">
    <property type="entry name" value="FAD/NAD-bd_sf"/>
</dbReference>
<accession>A0ABS2VWW9</accession>
<dbReference type="Gene3D" id="1.10.405.10">
    <property type="entry name" value="Guanine Nucleotide Dissociation Inhibitor, domain 1"/>
    <property type="match status" value="1"/>
</dbReference>
<dbReference type="SUPFAM" id="SSF51905">
    <property type="entry name" value="FAD/NAD(P)-binding domain"/>
    <property type="match status" value="1"/>
</dbReference>
<evidence type="ECO:0000256" key="1">
    <source>
        <dbReference type="ARBA" id="ARBA00001974"/>
    </source>
</evidence>
<comment type="cofactor">
    <cofactor evidence="1">
        <name>FAD</name>
        <dbReference type="ChEBI" id="CHEBI:57692"/>
    </cofactor>
</comment>